<evidence type="ECO:0000256" key="11">
    <source>
        <dbReference type="ARBA" id="ARBA00023268"/>
    </source>
</evidence>
<dbReference type="GO" id="GO:0051266">
    <property type="term" value="F:sirohydrochlorin ferrochelatase activity"/>
    <property type="evidence" value="ECO:0007669"/>
    <property type="project" value="UniProtKB-EC"/>
</dbReference>
<dbReference type="InterPro" id="IPR012409">
    <property type="entry name" value="Sirohaem_synth"/>
</dbReference>
<dbReference type="Pfam" id="PF10414">
    <property type="entry name" value="CysG_dimeriser"/>
    <property type="match status" value="1"/>
</dbReference>
<dbReference type="SUPFAM" id="SSF75615">
    <property type="entry name" value="Siroheme synthase middle domains-like"/>
    <property type="match status" value="1"/>
</dbReference>
<keyword evidence="4 14" id="KW-0489">Methyltransferase</keyword>
<evidence type="ECO:0000256" key="10">
    <source>
        <dbReference type="ARBA" id="ARBA00023244"/>
    </source>
</evidence>
<evidence type="ECO:0000256" key="12">
    <source>
        <dbReference type="ARBA" id="ARBA00025705"/>
    </source>
</evidence>
<protein>
    <recommendedName>
        <fullName evidence="14">Siroheme synthase</fullName>
    </recommendedName>
    <domain>
        <recommendedName>
            <fullName evidence="14">Uroporphyrinogen-III C-methyltransferase</fullName>
            <shortName evidence="14">Urogen III methylase</shortName>
            <ecNumber evidence="14">2.1.1.107</ecNumber>
        </recommendedName>
        <alternativeName>
            <fullName evidence="14">SUMT</fullName>
        </alternativeName>
        <alternativeName>
            <fullName evidence="14">Uroporphyrinogen III methylase</fullName>
            <shortName evidence="14">UROM</shortName>
        </alternativeName>
    </domain>
    <domain>
        <recommendedName>
            <fullName evidence="14">Precorrin-2 dehydrogenase</fullName>
            <ecNumber evidence="14">1.3.1.76</ecNumber>
        </recommendedName>
    </domain>
    <domain>
        <recommendedName>
            <fullName evidence="14">Sirohydrochlorin ferrochelatase</fullName>
            <ecNumber evidence="14">4.99.1.4</ecNumber>
        </recommendedName>
    </domain>
</protein>
<evidence type="ECO:0000256" key="1">
    <source>
        <dbReference type="ARBA" id="ARBA00005010"/>
    </source>
</evidence>
<comment type="caution">
    <text evidence="14">Lacks conserved residue(s) required for the propagation of feature annotation.</text>
</comment>
<keyword evidence="8 14" id="KW-0520">NAD</keyword>
<organism evidence="18 19">
    <name type="scientific">Chromobacterium aquaticum</name>
    <dbReference type="NCBI Taxonomy" id="467180"/>
    <lineage>
        <taxon>Bacteria</taxon>
        <taxon>Pseudomonadati</taxon>
        <taxon>Pseudomonadota</taxon>
        <taxon>Betaproteobacteria</taxon>
        <taxon>Neisseriales</taxon>
        <taxon>Chromobacteriaceae</taxon>
        <taxon>Chromobacterium</taxon>
    </lineage>
</organism>
<dbReference type="NCBIfam" id="TIGR01469">
    <property type="entry name" value="cobA_cysG_Cterm"/>
    <property type="match status" value="1"/>
</dbReference>
<reference evidence="19" key="1">
    <citation type="journal article" date="2019" name="Int. J. Syst. Evol. Microbiol.">
        <title>The Global Catalogue of Microorganisms (GCM) 10K type strain sequencing project: providing services to taxonomists for standard genome sequencing and annotation.</title>
        <authorList>
            <consortium name="The Broad Institute Genomics Platform"/>
            <consortium name="The Broad Institute Genome Sequencing Center for Infectious Disease"/>
            <person name="Wu L."/>
            <person name="Ma J."/>
        </authorList>
    </citation>
    <scope>NUCLEOTIDE SEQUENCE [LARGE SCALE GENOMIC DNA]</scope>
    <source>
        <strain evidence="19">CGMCC 4.7608</strain>
    </source>
</reference>
<dbReference type="Proteomes" id="UP001595999">
    <property type="component" value="Unassembled WGS sequence"/>
</dbReference>
<dbReference type="PANTHER" id="PTHR45790">
    <property type="entry name" value="SIROHEME SYNTHASE-RELATED"/>
    <property type="match status" value="1"/>
</dbReference>
<keyword evidence="5 14" id="KW-0808">Transferase</keyword>
<evidence type="ECO:0000256" key="8">
    <source>
        <dbReference type="ARBA" id="ARBA00023027"/>
    </source>
</evidence>
<dbReference type="GO" id="GO:0004851">
    <property type="term" value="F:uroporphyrin-III C-methyltransferase activity"/>
    <property type="evidence" value="ECO:0007669"/>
    <property type="project" value="UniProtKB-EC"/>
</dbReference>
<dbReference type="CDD" id="cd11642">
    <property type="entry name" value="SUMT"/>
    <property type="match status" value="1"/>
</dbReference>
<dbReference type="InterPro" id="IPR014776">
    <property type="entry name" value="4pyrrole_Mease_sub2"/>
</dbReference>
<evidence type="ECO:0000256" key="14">
    <source>
        <dbReference type="HAMAP-Rule" id="MF_01646"/>
    </source>
</evidence>
<evidence type="ECO:0000256" key="5">
    <source>
        <dbReference type="ARBA" id="ARBA00022679"/>
    </source>
</evidence>
<dbReference type="InterPro" id="IPR006366">
    <property type="entry name" value="CobA/CysG_C"/>
</dbReference>
<proteinExistence type="inferred from homology"/>
<dbReference type="Gene3D" id="3.30.950.10">
    <property type="entry name" value="Methyltransferase, Cobalt-precorrin-4 Transmethylase, Domain 2"/>
    <property type="match status" value="1"/>
</dbReference>
<comment type="pathway">
    <text evidence="14">Cofactor biosynthesis; adenosylcobalamin biosynthesis; precorrin-2 from uroporphyrinogen III: step 1/1.</text>
</comment>
<dbReference type="GO" id="GO:0032259">
    <property type="term" value="P:methylation"/>
    <property type="evidence" value="ECO:0007669"/>
    <property type="project" value="UniProtKB-KW"/>
</dbReference>
<feature type="domain" description="Sirohaem synthase dimerisation" evidence="17">
    <location>
        <begin position="151"/>
        <end position="207"/>
    </location>
</feature>
<dbReference type="InterPro" id="IPR050161">
    <property type="entry name" value="Siro_Cobalamin_biosynth"/>
</dbReference>
<dbReference type="NCBIfam" id="TIGR01470">
    <property type="entry name" value="cysG_Nterm"/>
    <property type="match status" value="1"/>
</dbReference>
<dbReference type="PIRSF" id="PIRSF036426">
    <property type="entry name" value="Sirohaem_synth"/>
    <property type="match status" value="1"/>
</dbReference>
<dbReference type="NCBIfam" id="NF004790">
    <property type="entry name" value="PRK06136.1"/>
    <property type="match status" value="1"/>
</dbReference>
<dbReference type="InterPro" id="IPR000878">
    <property type="entry name" value="4pyrrol_Mease"/>
</dbReference>
<dbReference type="EMBL" id="JBHSEK010000001">
    <property type="protein sequence ID" value="MFC4488447.1"/>
    <property type="molecule type" value="Genomic_DNA"/>
</dbReference>
<evidence type="ECO:0000256" key="7">
    <source>
        <dbReference type="ARBA" id="ARBA00023002"/>
    </source>
</evidence>
<name>A0ABV8ZMT2_9NEIS</name>
<evidence type="ECO:0000256" key="15">
    <source>
        <dbReference type="RuleBase" id="RU003960"/>
    </source>
</evidence>
<dbReference type="InterPro" id="IPR006367">
    <property type="entry name" value="Sirohaem_synthase_N"/>
</dbReference>
<comment type="similarity">
    <text evidence="14">In the N-terminal section; belongs to the precorrin-2 dehydrogenase / sirohydrochlorin ferrochelatase family.</text>
</comment>
<comment type="function">
    <text evidence="14">Multifunctional enzyme that catalyzes the SAM-dependent methylations of uroporphyrinogen III at position C-2 and C-7 to form precorrin-2 via precorrin-1. Then it catalyzes the NAD-dependent ring dehydrogenation of precorrin-2 to yield sirohydrochlorin. Finally, it catalyzes the ferrochelation of sirohydrochlorin to yield siroheme.</text>
</comment>
<keyword evidence="11 14" id="KW-0511">Multifunctional enzyme</keyword>
<feature type="binding site" evidence="14">
    <location>
        <begin position="302"/>
        <end position="304"/>
    </location>
    <ligand>
        <name>S-adenosyl-L-methionine</name>
        <dbReference type="ChEBI" id="CHEBI:59789"/>
    </ligand>
</feature>
<dbReference type="SUPFAM" id="SSF53790">
    <property type="entry name" value="Tetrapyrrole methylase"/>
    <property type="match status" value="1"/>
</dbReference>
<evidence type="ECO:0000256" key="6">
    <source>
        <dbReference type="ARBA" id="ARBA00022691"/>
    </source>
</evidence>
<evidence type="ECO:0000313" key="19">
    <source>
        <dbReference type="Proteomes" id="UP001595999"/>
    </source>
</evidence>
<dbReference type="NCBIfam" id="NF007922">
    <property type="entry name" value="PRK10637.1"/>
    <property type="match status" value="1"/>
</dbReference>
<dbReference type="InterPro" id="IPR035996">
    <property type="entry name" value="4pyrrol_Methylase_sf"/>
</dbReference>
<dbReference type="HAMAP" id="MF_01646">
    <property type="entry name" value="Siroheme_synth"/>
    <property type="match status" value="1"/>
</dbReference>
<comment type="catalytic activity">
    <reaction evidence="14">
        <text>uroporphyrinogen III + 2 S-adenosyl-L-methionine = precorrin-2 + 2 S-adenosyl-L-homocysteine + H(+)</text>
        <dbReference type="Rhea" id="RHEA:32459"/>
        <dbReference type="ChEBI" id="CHEBI:15378"/>
        <dbReference type="ChEBI" id="CHEBI:57308"/>
        <dbReference type="ChEBI" id="CHEBI:57856"/>
        <dbReference type="ChEBI" id="CHEBI:58827"/>
        <dbReference type="ChEBI" id="CHEBI:59789"/>
        <dbReference type="EC" id="2.1.1.107"/>
    </reaction>
</comment>
<evidence type="ECO:0000256" key="13">
    <source>
        <dbReference type="ARBA" id="ARBA00047561"/>
    </source>
</evidence>
<keyword evidence="6 14" id="KW-0949">S-adenosyl-L-methionine</keyword>
<evidence type="ECO:0000313" key="18">
    <source>
        <dbReference type="EMBL" id="MFC4488447.1"/>
    </source>
</evidence>
<dbReference type="InterPro" id="IPR003043">
    <property type="entry name" value="Uropor_MeTrfase_CS"/>
</dbReference>
<comment type="catalytic activity">
    <reaction evidence="14">
        <text>siroheme + 2 H(+) = sirohydrochlorin + Fe(2+)</text>
        <dbReference type="Rhea" id="RHEA:24360"/>
        <dbReference type="ChEBI" id="CHEBI:15378"/>
        <dbReference type="ChEBI" id="CHEBI:29033"/>
        <dbReference type="ChEBI" id="CHEBI:58351"/>
        <dbReference type="ChEBI" id="CHEBI:60052"/>
        <dbReference type="EC" id="4.99.1.4"/>
    </reaction>
</comment>
<dbReference type="PROSITE" id="PS00840">
    <property type="entry name" value="SUMT_2"/>
    <property type="match status" value="1"/>
</dbReference>
<dbReference type="EC" id="4.99.1.4" evidence="14"/>
<dbReference type="Gene3D" id="3.40.1010.10">
    <property type="entry name" value="Cobalt-precorrin-4 Transmethylase, Domain 1"/>
    <property type="match status" value="1"/>
</dbReference>
<comment type="pathway">
    <text evidence="14">Porphyrin-containing compound metabolism; siroheme biosynthesis; siroheme from sirohydrochlorin: step 1/1.</text>
</comment>
<feature type="binding site" evidence="14">
    <location>
        <position position="226"/>
    </location>
    <ligand>
        <name>S-adenosyl-L-methionine</name>
        <dbReference type="ChEBI" id="CHEBI:59789"/>
    </ligand>
</feature>
<dbReference type="InterPro" id="IPR037115">
    <property type="entry name" value="Sirohaem_synt_dimer_dom_sf"/>
</dbReference>
<evidence type="ECO:0000256" key="4">
    <source>
        <dbReference type="ARBA" id="ARBA00022603"/>
    </source>
</evidence>
<comment type="pathway">
    <text evidence="12 14">Porphyrin-containing compound metabolism; siroheme biosynthesis; precorrin-2 from uroporphyrinogen III: step 1/1.</text>
</comment>
<dbReference type="Pfam" id="PF00590">
    <property type="entry name" value="TP_methylase"/>
    <property type="match status" value="1"/>
</dbReference>
<comment type="caution">
    <text evidence="18">The sequence shown here is derived from an EMBL/GenBank/DDBJ whole genome shotgun (WGS) entry which is preliminary data.</text>
</comment>
<evidence type="ECO:0000256" key="9">
    <source>
        <dbReference type="ARBA" id="ARBA00023239"/>
    </source>
</evidence>
<feature type="binding site" evidence="14">
    <location>
        <position position="413"/>
    </location>
    <ligand>
        <name>S-adenosyl-L-methionine</name>
        <dbReference type="ChEBI" id="CHEBI:59789"/>
    </ligand>
</feature>
<dbReference type="PANTHER" id="PTHR45790:SF1">
    <property type="entry name" value="SIROHEME SYNTHASE"/>
    <property type="match status" value="1"/>
</dbReference>
<evidence type="ECO:0000259" key="17">
    <source>
        <dbReference type="Pfam" id="PF10414"/>
    </source>
</evidence>
<comment type="similarity">
    <text evidence="14">In the C-terminal section; belongs to the precorrin methyltransferase family.</text>
</comment>
<evidence type="ECO:0000256" key="3">
    <source>
        <dbReference type="ARBA" id="ARBA00022573"/>
    </source>
</evidence>
<dbReference type="Gene3D" id="1.10.8.210">
    <property type="entry name" value="Sirohaem synthase, dimerisation domain"/>
    <property type="match status" value="1"/>
</dbReference>
<feature type="binding site" evidence="14">
    <location>
        <begin position="22"/>
        <end position="23"/>
    </location>
    <ligand>
        <name>NAD(+)</name>
        <dbReference type="ChEBI" id="CHEBI:57540"/>
    </ligand>
</feature>
<keyword evidence="9 14" id="KW-0456">Lyase</keyword>
<dbReference type="InterPro" id="IPR036291">
    <property type="entry name" value="NAD(P)-bd_dom_sf"/>
</dbReference>
<dbReference type="EC" id="2.1.1.107" evidence="14"/>
<comment type="similarity">
    <text evidence="2 15">Belongs to the precorrin methyltransferase family.</text>
</comment>
<feature type="region of interest" description="Uroporphyrinogen-III C-methyltransferase" evidence="14">
    <location>
        <begin position="217"/>
        <end position="470"/>
    </location>
</feature>
<dbReference type="Pfam" id="PF13241">
    <property type="entry name" value="NAD_binding_7"/>
    <property type="match status" value="1"/>
</dbReference>
<dbReference type="SUPFAM" id="SSF51735">
    <property type="entry name" value="NAD(P)-binding Rossmann-fold domains"/>
    <property type="match status" value="1"/>
</dbReference>
<keyword evidence="7 14" id="KW-0560">Oxidoreductase</keyword>
<comment type="catalytic activity">
    <reaction evidence="13 14">
        <text>precorrin-2 + NAD(+) = sirohydrochlorin + NADH + 2 H(+)</text>
        <dbReference type="Rhea" id="RHEA:15613"/>
        <dbReference type="ChEBI" id="CHEBI:15378"/>
        <dbReference type="ChEBI" id="CHEBI:57540"/>
        <dbReference type="ChEBI" id="CHEBI:57945"/>
        <dbReference type="ChEBI" id="CHEBI:58351"/>
        <dbReference type="ChEBI" id="CHEBI:58827"/>
        <dbReference type="EC" id="1.3.1.76"/>
    </reaction>
</comment>
<dbReference type="InterPro" id="IPR014777">
    <property type="entry name" value="4pyrrole_Mease_sub1"/>
</dbReference>
<dbReference type="GO" id="GO:0043115">
    <property type="term" value="F:precorrin-2 dehydrogenase activity"/>
    <property type="evidence" value="ECO:0007669"/>
    <property type="project" value="UniProtKB-EC"/>
</dbReference>
<feature type="binding site" evidence="14">
    <location>
        <position position="384"/>
    </location>
    <ligand>
        <name>S-adenosyl-L-methionine</name>
        <dbReference type="ChEBI" id="CHEBI:59789"/>
    </ligand>
</feature>
<dbReference type="InterPro" id="IPR019478">
    <property type="entry name" value="Sirohaem_synthase_dimer_dom"/>
</dbReference>
<comment type="pathway">
    <text evidence="1 14">Porphyrin-containing compound metabolism; siroheme biosynthesis; sirohydrochlorin from precorrin-2: step 1/1.</text>
</comment>
<feature type="binding site" evidence="14">
    <location>
        <begin position="43"/>
        <end position="44"/>
    </location>
    <ligand>
        <name>NAD(+)</name>
        <dbReference type="ChEBI" id="CHEBI:57540"/>
    </ligand>
</feature>
<sequence length="470" mass="50416">MDYFPIFLKLQGASCLLVGGGEVALRKARLLMSAGAELTVAAPELVPELAEMARRGQLEHLCSCFEPAQVQGRRLVVAATDQREVNRQVSTACQALNIPVNVVDDPELSSYITPAIVDRSPLVIAVSTGGGVPVLARLIRGRLESLIPSGFGRLARFAAGFRDRVKAGIPDVERRRAFWESVLEGPLAEAVINGDEATAEQAMARRLEEAGAQAPQGAVYLVGAGPGNPDLLTFRALRLMQQADVVLHDNLVAPELLELVRRDAERIYVGKARANHALPQGDINLLMVELAQQGKRVLRLKGGDPFTFGRGGEEIETLAAHGIAFEVVPGVTSASGAAAYAGIPLTHRDHAQSVTFVTGHKQDGSIHLDWPALTRPAQTVVVYMGVSTAQELCRAFIEHGKPETTPAAAVEWATTERQRTVTGTLGNLPELMSRHNIASPALIIVGEVVGLADKLGWFRRIENTADTMAD</sequence>
<gene>
    <name evidence="14 18" type="primary">cysG</name>
    <name evidence="18" type="ORF">ACFO0R_02335</name>
</gene>
<dbReference type="Gene3D" id="3.30.160.110">
    <property type="entry name" value="Siroheme synthase, domain 2"/>
    <property type="match status" value="1"/>
</dbReference>
<dbReference type="Gene3D" id="3.40.50.720">
    <property type="entry name" value="NAD(P)-binding Rossmann-like Domain"/>
    <property type="match status" value="1"/>
</dbReference>
<dbReference type="RefSeq" id="WP_231461537.1">
    <property type="nucleotide sequence ID" value="NZ_JAJOHW010000035.1"/>
</dbReference>
<comment type="pathway">
    <text evidence="14">Cofactor biosynthesis; adenosylcobalamin biosynthesis; sirohydrochlorin from precorrin-2: step 1/1.</text>
</comment>
<keyword evidence="10 14" id="KW-0627">Porphyrin biosynthesis</keyword>
<accession>A0ABV8ZMT2</accession>
<evidence type="ECO:0000259" key="16">
    <source>
        <dbReference type="Pfam" id="PF00590"/>
    </source>
</evidence>
<evidence type="ECO:0000256" key="2">
    <source>
        <dbReference type="ARBA" id="ARBA00005879"/>
    </source>
</evidence>
<feature type="active site" description="Proton acceptor" evidence="14">
    <location>
        <position position="249"/>
    </location>
</feature>
<feature type="domain" description="Tetrapyrrole methylase" evidence="16">
    <location>
        <begin position="219"/>
        <end position="428"/>
    </location>
</feature>
<dbReference type="EC" id="1.3.1.76" evidence="14"/>
<feature type="active site" description="Proton donor" evidence="14">
    <location>
        <position position="271"/>
    </location>
</feature>
<feature type="region of interest" description="Precorrin-2 dehydrogenase / sirohydrochlorin ferrochelatase" evidence="14">
    <location>
        <begin position="1"/>
        <end position="203"/>
    </location>
</feature>
<keyword evidence="3 14" id="KW-0169">Cobalamin biosynthesis</keyword>
<keyword evidence="19" id="KW-1185">Reference proteome</keyword>